<protein>
    <submittedName>
        <fullName evidence="1">Uncharacterized protein</fullName>
    </submittedName>
</protein>
<dbReference type="AlphaFoldDB" id="A0AAV4MKW4"/>
<dbReference type="Proteomes" id="UP001054837">
    <property type="component" value="Unassembled WGS sequence"/>
</dbReference>
<evidence type="ECO:0000313" key="1">
    <source>
        <dbReference type="EMBL" id="GIX72192.1"/>
    </source>
</evidence>
<accession>A0AAV4MKW4</accession>
<dbReference type="EMBL" id="BPLQ01000502">
    <property type="protein sequence ID" value="GIX72192.1"/>
    <property type="molecule type" value="Genomic_DNA"/>
</dbReference>
<gene>
    <name evidence="1" type="ORF">CDAR_561661</name>
</gene>
<name>A0AAV4MKW4_9ARAC</name>
<proteinExistence type="predicted"/>
<sequence>MTSDYLDPLILEDLSVSPEEEPPPVRTELVKSFAVFPQTERVFMLSKWELQTFTPFPLERLHYHFKRFKLLLMTSDYLDPLILEDLSVSPEEVPPPVRKELVKSFAVFPQTERVFMLAKWELIDDHSFKL</sequence>
<reference evidence="1 2" key="1">
    <citation type="submission" date="2021-06" db="EMBL/GenBank/DDBJ databases">
        <title>Caerostris darwini draft genome.</title>
        <authorList>
            <person name="Kono N."/>
            <person name="Arakawa K."/>
        </authorList>
    </citation>
    <scope>NUCLEOTIDE SEQUENCE [LARGE SCALE GENOMIC DNA]</scope>
</reference>
<comment type="caution">
    <text evidence="1">The sequence shown here is derived from an EMBL/GenBank/DDBJ whole genome shotgun (WGS) entry which is preliminary data.</text>
</comment>
<evidence type="ECO:0000313" key="2">
    <source>
        <dbReference type="Proteomes" id="UP001054837"/>
    </source>
</evidence>
<keyword evidence="2" id="KW-1185">Reference proteome</keyword>
<organism evidence="1 2">
    <name type="scientific">Caerostris darwini</name>
    <dbReference type="NCBI Taxonomy" id="1538125"/>
    <lineage>
        <taxon>Eukaryota</taxon>
        <taxon>Metazoa</taxon>
        <taxon>Ecdysozoa</taxon>
        <taxon>Arthropoda</taxon>
        <taxon>Chelicerata</taxon>
        <taxon>Arachnida</taxon>
        <taxon>Araneae</taxon>
        <taxon>Araneomorphae</taxon>
        <taxon>Entelegynae</taxon>
        <taxon>Araneoidea</taxon>
        <taxon>Araneidae</taxon>
        <taxon>Caerostris</taxon>
    </lineage>
</organism>